<evidence type="ECO:0000313" key="3">
    <source>
        <dbReference type="Proteomes" id="UP000613266"/>
    </source>
</evidence>
<dbReference type="GO" id="GO:0008081">
    <property type="term" value="F:phosphoric diester hydrolase activity"/>
    <property type="evidence" value="ECO:0007669"/>
    <property type="project" value="UniProtKB-ARBA"/>
</dbReference>
<dbReference type="PROSITE" id="PS51832">
    <property type="entry name" value="HD_GYP"/>
    <property type="match status" value="1"/>
</dbReference>
<accession>A0A931IZ88</accession>
<name>A0A931IZ88_9BURK</name>
<dbReference type="Proteomes" id="UP000613266">
    <property type="component" value="Unassembled WGS sequence"/>
</dbReference>
<dbReference type="InterPro" id="IPR003607">
    <property type="entry name" value="HD/PDEase_dom"/>
</dbReference>
<dbReference type="Gene3D" id="1.10.3210.10">
    <property type="entry name" value="Hypothetical protein af1432"/>
    <property type="match status" value="1"/>
</dbReference>
<organism evidence="2 3">
    <name type="scientific">Inhella proteolytica</name>
    <dbReference type="NCBI Taxonomy" id="2795029"/>
    <lineage>
        <taxon>Bacteria</taxon>
        <taxon>Pseudomonadati</taxon>
        <taxon>Pseudomonadota</taxon>
        <taxon>Betaproteobacteria</taxon>
        <taxon>Burkholderiales</taxon>
        <taxon>Sphaerotilaceae</taxon>
        <taxon>Inhella</taxon>
    </lineage>
</organism>
<dbReference type="InterPro" id="IPR037522">
    <property type="entry name" value="HD_GYP_dom"/>
</dbReference>
<keyword evidence="3" id="KW-1185">Reference proteome</keyword>
<dbReference type="RefSeq" id="WP_198109395.1">
    <property type="nucleotide sequence ID" value="NZ_JAEDAK010000001.1"/>
</dbReference>
<dbReference type="CDD" id="cd00077">
    <property type="entry name" value="HDc"/>
    <property type="match status" value="1"/>
</dbReference>
<evidence type="ECO:0000259" key="1">
    <source>
        <dbReference type="PROSITE" id="PS51832"/>
    </source>
</evidence>
<evidence type="ECO:0000313" key="2">
    <source>
        <dbReference type="EMBL" id="MBH9575471.1"/>
    </source>
</evidence>
<dbReference type="SMART" id="SM00471">
    <property type="entry name" value="HDc"/>
    <property type="match status" value="1"/>
</dbReference>
<dbReference type="Pfam" id="PF13487">
    <property type="entry name" value="HD_5"/>
    <property type="match status" value="1"/>
</dbReference>
<feature type="domain" description="HD-GYP" evidence="1">
    <location>
        <begin position="22"/>
        <end position="219"/>
    </location>
</feature>
<protein>
    <submittedName>
        <fullName evidence="2">HD domain-containing protein</fullName>
    </submittedName>
</protein>
<proteinExistence type="predicted"/>
<gene>
    <name evidence="2" type="ORF">I7X39_01010</name>
</gene>
<dbReference type="PANTHER" id="PTHR45228">
    <property type="entry name" value="CYCLIC DI-GMP PHOSPHODIESTERASE TM_0186-RELATED"/>
    <property type="match status" value="1"/>
</dbReference>
<sequence>MERLVADFGRMYRERNEALEEVTRAHHDALLRLSRAAEFRDDDTGVHIVRIGFLASALALRLGEPESWALLLRQAAPMHDIGKIGVPDQVLKKPGPLTAEERVVMNGHARIGAEILGRSRIPLFQLAAEVALSHHERWDGSGYPDGLRAEEIPLCGRIVAVVDFFDALTMDRCYRPALGVEEAARMLHAQSGRAFDPRVVRAFLSDLPRFDALRAQVDREGWGFEALSAQGPSLAEFKLVAGALV</sequence>
<comment type="caution">
    <text evidence="2">The sequence shown here is derived from an EMBL/GenBank/DDBJ whole genome shotgun (WGS) entry which is preliminary data.</text>
</comment>
<dbReference type="AlphaFoldDB" id="A0A931IZ88"/>
<reference evidence="2" key="1">
    <citation type="submission" date="2020-12" db="EMBL/GenBank/DDBJ databases">
        <title>The genome sequence of Inhella sp. 1Y17.</title>
        <authorList>
            <person name="Liu Y."/>
        </authorList>
    </citation>
    <scope>NUCLEOTIDE SEQUENCE</scope>
    <source>
        <strain evidence="2">1Y17</strain>
    </source>
</reference>
<dbReference type="EMBL" id="JAEDAK010000001">
    <property type="protein sequence ID" value="MBH9575471.1"/>
    <property type="molecule type" value="Genomic_DNA"/>
</dbReference>
<dbReference type="SUPFAM" id="SSF109604">
    <property type="entry name" value="HD-domain/PDEase-like"/>
    <property type="match status" value="1"/>
</dbReference>
<dbReference type="InterPro" id="IPR052020">
    <property type="entry name" value="Cyclic_di-GMP/3'3'-cGAMP_PDE"/>
</dbReference>